<dbReference type="Proteomes" id="UP000192468">
    <property type="component" value="Unassembled WGS sequence"/>
</dbReference>
<feature type="domain" description="M23ase beta-sheet core" evidence="3">
    <location>
        <begin position="156"/>
        <end position="248"/>
    </location>
</feature>
<evidence type="ECO:0000313" key="4">
    <source>
        <dbReference type="EMBL" id="SMC19107.1"/>
    </source>
</evidence>
<dbReference type="Pfam" id="PF01551">
    <property type="entry name" value="Peptidase_M23"/>
    <property type="match status" value="1"/>
</dbReference>
<dbReference type="RefSeq" id="WP_084113913.1">
    <property type="nucleotide sequence ID" value="NZ_FWXH01000002.1"/>
</dbReference>
<dbReference type="InterPro" id="IPR050570">
    <property type="entry name" value="Cell_wall_metabolism_enzyme"/>
</dbReference>
<evidence type="ECO:0000313" key="5">
    <source>
        <dbReference type="Proteomes" id="UP000192468"/>
    </source>
</evidence>
<evidence type="ECO:0000256" key="2">
    <source>
        <dbReference type="SAM" id="Phobius"/>
    </source>
</evidence>
<keyword evidence="2" id="KW-0472">Membrane</keyword>
<dbReference type="AlphaFoldDB" id="A0A1W1X5H7"/>
<evidence type="ECO:0000256" key="1">
    <source>
        <dbReference type="ARBA" id="ARBA00022729"/>
    </source>
</evidence>
<dbReference type="CDD" id="cd12797">
    <property type="entry name" value="M23_peptidase"/>
    <property type="match status" value="1"/>
</dbReference>
<evidence type="ECO:0000259" key="3">
    <source>
        <dbReference type="Pfam" id="PF01551"/>
    </source>
</evidence>
<dbReference type="InterPro" id="IPR011055">
    <property type="entry name" value="Dup_hybrid_motif"/>
</dbReference>
<dbReference type="GO" id="GO:0004222">
    <property type="term" value="F:metalloendopeptidase activity"/>
    <property type="evidence" value="ECO:0007669"/>
    <property type="project" value="TreeGrafter"/>
</dbReference>
<dbReference type="Gene3D" id="2.70.70.10">
    <property type="entry name" value="Glucose Permease (Domain IIA)"/>
    <property type="match status" value="1"/>
</dbReference>
<dbReference type="STRING" id="1121291.SAMN02745134_00748"/>
<accession>A0A1W1X5H7</accession>
<dbReference type="SUPFAM" id="SSF51261">
    <property type="entry name" value="Duplicated hybrid motif"/>
    <property type="match status" value="1"/>
</dbReference>
<dbReference type="PANTHER" id="PTHR21666:SF289">
    <property type="entry name" value="L-ALA--D-GLU ENDOPEPTIDASE"/>
    <property type="match status" value="1"/>
</dbReference>
<protein>
    <submittedName>
        <fullName evidence="4">Peptidase family M23</fullName>
    </submittedName>
</protein>
<dbReference type="OrthoDB" id="2083169at2"/>
<dbReference type="PANTHER" id="PTHR21666">
    <property type="entry name" value="PEPTIDASE-RELATED"/>
    <property type="match status" value="1"/>
</dbReference>
<name>A0A1W1X5H7_9CLOT</name>
<feature type="transmembrane region" description="Helical" evidence="2">
    <location>
        <begin position="45"/>
        <end position="64"/>
    </location>
</feature>
<dbReference type="InterPro" id="IPR016047">
    <property type="entry name" value="M23ase_b-sheet_dom"/>
</dbReference>
<gene>
    <name evidence="4" type="ORF">SAMN02745134_00748</name>
</gene>
<reference evidence="4 5" key="1">
    <citation type="submission" date="2017-04" db="EMBL/GenBank/DDBJ databases">
        <authorList>
            <person name="Afonso C.L."/>
            <person name="Miller P.J."/>
            <person name="Scott M.A."/>
            <person name="Spackman E."/>
            <person name="Goraichik I."/>
            <person name="Dimitrov K.M."/>
            <person name="Suarez D.L."/>
            <person name="Swayne D.E."/>
        </authorList>
    </citation>
    <scope>NUCLEOTIDE SEQUENCE [LARGE SCALE GENOMIC DNA]</scope>
    <source>
        <strain evidence="4 5">DSM 12555</strain>
    </source>
</reference>
<keyword evidence="2" id="KW-1133">Transmembrane helix</keyword>
<keyword evidence="1" id="KW-0732">Signal</keyword>
<keyword evidence="5" id="KW-1185">Reference proteome</keyword>
<dbReference type="EMBL" id="FWXH01000002">
    <property type="protein sequence ID" value="SMC19107.1"/>
    <property type="molecule type" value="Genomic_DNA"/>
</dbReference>
<sequence>MGNYNSQYENYYNSLSSRINNRGNIYGQKQKNYFNKDKFFRIIRIQLLGTLLLFTIIFTCKVYVTPQTKAVYNFAKYTINENYDIKSLISYGSNINLSNVSKYVKKENFNDMENKIVNLIDNERAKFTGSKTIKQEINQEFAVPVAGSLTKTELDNGLQFKVPINTDIKAVYSGIVESAGENKEDGKYIVIDHGSGIETKYSNLNLIDVKMGEKVNKNDVIGKSGNSSKDKTGGLYFQLIYMGENLNPTEYLKN</sequence>
<organism evidence="4 5">
    <name type="scientific">Clostridium acidisoli DSM 12555</name>
    <dbReference type="NCBI Taxonomy" id="1121291"/>
    <lineage>
        <taxon>Bacteria</taxon>
        <taxon>Bacillati</taxon>
        <taxon>Bacillota</taxon>
        <taxon>Clostridia</taxon>
        <taxon>Eubacteriales</taxon>
        <taxon>Clostridiaceae</taxon>
        <taxon>Clostridium</taxon>
    </lineage>
</organism>
<keyword evidence="2" id="KW-0812">Transmembrane</keyword>
<proteinExistence type="predicted"/>